<protein>
    <submittedName>
        <fullName evidence="2">Uncharacterized protein</fullName>
    </submittedName>
</protein>
<sequence>MDSSSSGRNNRGGRPPSAASHTSTRTANPTISTTPATRPNIVDQNSLSIIAEVRYMRDGLEARLDGFGERLGAMERWQRGQELAEEDQADDNDPMARQEAAVAEEQQEHESDSEDIGVTNFGLQTPAFVNTRRRERAPLPHQLLNQSRPELGNQRDPGFHPTIPARELRASTFTTPTSTGLSPLDRFQELSSQDRRKVRRTMRQLGLQVPEFMAPPAGVHDGDQDDDLDDTTGENSSESPLRAKDTANQDGVLHPGVSPLGNDSMAVTPPPAIAPAPNIRHGQPPACRQEMIGLYHGDPYRLDAFLSRIRDVLRSDGDNPVWVASVMRTIPIALRGNAAKWHEGLSDERAKELRSFEAWSTAMKKSFKVNTTLQRKQARERHWVPAQEYVAEYYFDKLRALRQAFGYDQPDDKLVGEIKDGFPPSFVTMLRLPRDQPTLDDLVEEMGEYEPHWRSIHHIPPPPDPDTTHTTAFVAPVPAPPSALSRLQSQAMVRSASAPALPAARQLTAAAAPASRAPPPASSGMSPMAAAYDPSRVIPAANGEVRKYRVEGRPTPMRLDRPCGKCGGDHFNFEHVHLVPQVRLLEVDADDDYPFEEETGPSAYAAQPANHGEMEEGRNTPENVSSFVS</sequence>
<proteinExistence type="predicted"/>
<reference evidence="2" key="1">
    <citation type="submission" date="2016-04" db="EMBL/GenBank/DDBJ databases">
        <authorList>
            <person name="Nguyen H.D."/>
            <person name="Kesanakurti P."/>
            <person name="Cullis J."/>
            <person name="Levesque C.A."/>
            <person name="Hambleton S."/>
        </authorList>
    </citation>
    <scope>NUCLEOTIDE SEQUENCE</scope>
    <source>
        <strain evidence="2">DAOMC 238032</strain>
    </source>
</reference>
<feature type="compositionally biased region" description="Low complexity" evidence="1">
    <location>
        <begin position="1"/>
        <end position="17"/>
    </location>
</feature>
<organism evidence="2 3">
    <name type="scientific">Tilletia caries</name>
    <name type="common">wheat bunt fungus</name>
    <dbReference type="NCBI Taxonomy" id="13290"/>
    <lineage>
        <taxon>Eukaryota</taxon>
        <taxon>Fungi</taxon>
        <taxon>Dikarya</taxon>
        <taxon>Basidiomycota</taxon>
        <taxon>Ustilaginomycotina</taxon>
        <taxon>Exobasidiomycetes</taxon>
        <taxon>Tilletiales</taxon>
        <taxon>Tilletiaceae</taxon>
        <taxon>Tilletia</taxon>
    </lineage>
</organism>
<gene>
    <name evidence="2" type="ORF">A4X03_0g6173</name>
</gene>
<name>A0A8T8T2A6_9BASI</name>
<feature type="compositionally biased region" description="Acidic residues" evidence="1">
    <location>
        <begin position="223"/>
        <end position="232"/>
    </location>
</feature>
<feature type="compositionally biased region" description="Basic and acidic residues" evidence="1">
    <location>
        <begin position="186"/>
        <end position="195"/>
    </location>
</feature>
<comment type="caution">
    <text evidence="2">The sequence shown here is derived from an EMBL/GenBank/DDBJ whole genome shotgun (WGS) entry which is preliminary data.</text>
</comment>
<dbReference type="AlphaFoldDB" id="A0A8T8T2A6"/>
<feature type="compositionally biased region" description="Acidic residues" evidence="1">
    <location>
        <begin position="105"/>
        <end position="115"/>
    </location>
</feature>
<dbReference type="EMBL" id="LWDD02001124">
    <property type="protein sequence ID" value="KAE8252405.1"/>
    <property type="molecule type" value="Genomic_DNA"/>
</dbReference>
<reference evidence="2" key="2">
    <citation type="journal article" date="2019" name="IMA Fungus">
        <title>Genome sequencing and comparison of five Tilletia species to identify candidate genes for the detection of regulated species infecting wheat.</title>
        <authorList>
            <person name="Nguyen H.D.T."/>
            <person name="Sultana T."/>
            <person name="Kesanakurti P."/>
            <person name="Hambleton S."/>
        </authorList>
    </citation>
    <scope>NUCLEOTIDE SEQUENCE</scope>
    <source>
        <strain evidence="2">DAOMC 238032</strain>
    </source>
</reference>
<evidence type="ECO:0000313" key="2">
    <source>
        <dbReference type="EMBL" id="KAE8252405.1"/>
    </source>
</evidence>
<accession>A0A8T8T2A6</accession>
<evidence type="ECO:0000256" key="1">
    <source>
        <dbReference type="SAM" id="MobiDB-lite"/>
    </source>
</evidence>
<feature type="compositionally biased region" description="Polar residues" evidence="1">
    <location>
        <begin position="19"/>
        <end position="40"/>
    </location>
</feature>
<feature type="compositionally biased region" description="Polar residues" evidence="1">
    <location>
        <begin position="620"/>
        <end position="629"/>
    </location>
</feature>
<feature type="region of interest" description="Disordered" evidence="1">
    <location>
        <begin position="173"/>
        <end position="285"/>
    </location>
</feature>
<evidence type="ECO:0000313" key="3">
    <source>
        <dbReference type="Proteomes" id="UP000077671"/>
    </source>
</evidence>
<dbReference type="Proteomes" id="UP000077671">
    <property type="component" value="Unassembled WGS sequence"/>
</dbReference>
<feature type="region of interest" description="Disordered" evidence="1">
    <location>
        <begin position="78"/>
        <end position="118"/>
    </location>
</feature>
<feature type="region of interest" description="Disordered" evidence="1">
    <location>
        <begin position="593"/>
        <end position="629"/>
    </location>
</feature>
<feature type="region of interest" description="Disordered" evidence="1">
    <location>
        <begin position="1"/>
        <end position="40"/>
    </location>
</feature>
<feature type="compositionally biased region" description="Acidic residues" evidence="1">
    <location>
        <begin position="83"/>
        <end position="93"/>
    </location>
</feature>